<evidence type="ECO:0000313" key="4">
    <source>
        <dbReference type="Proteomes" id="UP000813385"/>
    </source>
</evidence>
<name>A0A8K0TLB8_9PEZI</name>
<feature type="transmembrane region" description="Helical" evidence="1">
    <location>
        <begin position="30"/>
        <end position="50"/>
    </location>
</feature>
<evidence type="ECO:0000256" key="1">
    <source>
        <dbReference type="SAM" id="Phobius"/>
    </source>
</evidence>
<protein>
    <submittedName>
        <fullName evidence="3">Uncharacterized protein</fullName>
    </submittedName>
</protein>
<accession>A0A8K0TLB8</accession>
<reference evidence="3" key="1">
    <citation type="journal article" date="2021" name="Nat. Commun.">
        <title>Genetic determinants of endophytism in the Arabidopsis root mycobiome.</title>
        <authorList>
            <person name="Mesny F."/>
            <person name="Miyauchi S."/>
            <person name="Thiergart T."/>
            <person name="Pickel B."/>
            <person name="Atanasova L."/>
            <person name="Karlsson M."/>
            <person name="Huettel B."/>
            <person name="Barry K.W."/>
            <person name="Haridas S."/>
            <person name="Chen C."/>
            <person name="Bauer D."/>
            <person name="Andreopoulos W."/>
            <person name="Pangilinan J."/>
            <person name="LaButti K."/>
            <person name="Riley R."/>
            <person name="Lipzen A."/>
            <person name="Clum A."/>
            <person name="Drula E."/>
            <person name="Henrissat B."/>
            <person name="Kohler A."/>
            <person name="Grigoriev I.V."/>
            <person name="Martin F.M."/>
            <person name="Hacquard S."/>
        </authorList>
    </citation>
    <scope>NUCLEOTIDE SEQUENCE</scope>
    <source>
        <strain evidence="3">MPI-CAGE-AT-0016</strain>
    </source>
</reference>
<keyword evidence="1" id="KW-1133">Transmembrane helix</keyword>
<sequence>MCGLRLVLLLLCIGFLPGVAGHVQRSVLGVVVLCVHLVILAAVFIGPSILRFTMLMARMMRGGPQKKQVR</sequence>
<evidence type="ECO:0000313" key="3">
    <source>
        <dbReference type="EMBL" id="KAH7367653.1"/>
    </source>
</evidence>
<keyword evidence="2" id="KW-0732">Signal</keyword>
<feature type="chain" id="PRO_5035443759" evidence="2">
    <location>
        <begin position="22"/>
        <end position="70"/>
    </location>
</feature>
<evidence type="ECO:0000256" key="2">
    <source>
        <dbReference type="SAM" id="SignalP"/>
    </source>
</evidence>
<dbReference type="Proteomes" id="UP000813385">
    <property type="component" value="Unassembled WGS sequence"/>
</dbReference>
<gene>
    <name evidence="3" type="ORF">B0T11DRAFT_275740</name>
</gene>
<keyword evidence="4" id="KW-1185">Reference proteome</keyword>
<organism evidence="3 4">
    <name type="scientific">Plectosphaerella cucumerina</name>
    <dbReference type="NCBI Taxonomy" id="40658"/>
    <lineage>
        <taxon>Eukaryota</taxon>
        <taxon>Fungi</taxon>
        <taxon>Dikarya</taxon>
        <taxon>Ascomycota</taxon>
        <taxon>Pezizomycotina</taxon>
        <taxon>Sordariomycetes</taxon>
        <taxon>Hypocreomycetidae</taxon>
        <taxon>Glomerellales</taxon>
        <taxon>Plectosphaerellaceae</taxon>
        <taxon>Plectosphaerella</taxon>
    </lineage>
</organism>
<dbReference type="EMBL" id="JAGPXD010000002">
    <property type="protein sequence ID" value="KAH7367653.1"/>
    <property type="molecule type" value="Genomic_DNA"/>
</dbReference>
<proteinExistence type="predicted"/>
<keyword evidence="1" id="KW-0812">Transmembrane</keyword>
<keyword evidence="1" id="KW-0472">Membrane</keyword>
<feature type="signal peptide" evidence="2">
    <location>
        <begin position="1"/>
        <end position="21"/>
    </location>
</feature>
<comment type="caution">
    <text evidence="3">The sequence shown here is derived from an EMBL/GenBank/DDBJ whole genome shotgun (WGS) entry which is preliminary data.</text>
</comment>
<dbReference type="AlphaFoldDB" id="A0A8K0TLB8"/>